<keyword evidence="2" id="KW-1185">Reference proteome</keyword>
<organism evidence="1 2">
    <name type="scientific">Coemansia furcata</name>
    <dbReference type="NCBI Taxonomy" id="417177"/>
    <lineage>
        <taxon>Eukaryota</taxon>
        <taxon>Fungi</taxon>
        <taxon>Fungi incertae sedis</taxon>
        <taxon>Zoopagomycota</taxon>
        <taxon>Kickxellomycotina</taxon>
        <taxon>Kickxellomycetes</taxon>
        <taxon>Kickxellales</taxon>
        <taxon>Kickxellaceae</taxon>
        <taxon>Coemansia</taxon>
    </lineage>
</organism>
<dbReference type="Proteomes" id="UP001140096">
    <property type="component" value="Unassembled WGS sequence"/>
</dbReference>
<protein>
    <submittedName>
        <fullName evidence="1">Uncharacterized protein</fullName>
    </submittedName>
</protein>
<feature type="non-terminal residue" evidence="1">
    <location>
        <position position="795"/>
    </location>
</feature>
<evidence type="ECO:0000313" key="2">
    <source>
        <dbReference type="Proteomes" id="UP001140096"/>
    </source>
</evidence>
<dbReference type="EMBL" id="JANBUP010001652">
    <property type="protein sequence ID" value="KAJ2804360.1"/>
    <property type="molecule type" value="Genomic_DNA"/>
</dbReference>
<comment type="caution">
    <text evidence="1">The sequence shown here is derived from an EMBL/GenBank/DDBJ whole genome shotgun (WGS) entry which is preliminary data.</text>
</comment>
<reference evidence="1" key="1">
    <citation type="submission" date="2022-07" db="EMBL/GenBank/DDBJ databases">
        <title>Phylogenomic reconstructions and comparative analyses of Kickxellomycotina fungi.</title>
        <authorList>
            <person name="Reynolds N.K."/>
            <person name="Stajich J.E."/>
            <person name="Barry K."/>
            <person name="Grigoriev I.V."/>
            <person name="Crous P."/>
            <person name="Smith M.E."/>
        </authorList>
    </citation>
    <scope>NUCLEOTIDE SEQUENCE</scope>
    <source>
        <strain evidence="1">CBS 102833</strain>
    </source>
</reference>
<name>A0ACC1LBQ0_9FUNG</name>
<evidence type="ECO:0000313" key="1">
    <source>
        <dbReference type="EMBL" id="KAJ2804360.1"/>
    </source>
</evidence>
<proteinExistence type="predicted"/>
<accession>A0ACC1LBQ0</accession>
<gene>
    <name evidence="1" type="ORF">H4S07_004244</name>
</gene>
<sequence>MVQAATTATQGPVTPSRQIGVARGPKRTPSSRTKKPYARPALAAQGSSSSITNSEYESEAAPSFLRGMRSLVARLWGTSIKSSSNAAVPAPNSAVDSHKCTAEGNAGMHAATESGRSTAMQPTATTSNVAEAAHTITRHAATVSEYSRSRRPMAESLFAPSPFAYNKRLATATPSVANLRDVERVKDQSPALSRRHSIGRIDPRRSRLSSGVSLSSPQSGLTDSDDPTQFMSPSSARRLLSTLSAINTPILDARGRTTPGMSSTVGVASGFQYTTNNGERTSAMPLRRLPVSLLALSDTPNKIHRSPLGDSAMVVDKEALRRSSSLRGTLRNQNTAPSLARTIQMKQARKAVAERLLQCKSAESSYAGSEASLRSAEQSPLLAAPEYFGDAAVAGVVHLREDDNEQTASKRRRAASGEAIRLSGDGELDGVATRASNGKVGRSRRAVGRRLGRAGRSLSTADSDVKWRFSARLAPASDNEGDSSSESDEDREALTAKVPLSKIRGGELLGLSQRLTPSTLSASSSVGLPAVRSTGFGSNRMPIPIFKEPETKAEAPAAVSISASATASSAIAAAPAAPSLFAPSVASAAEEAAPVAKTTAPAGSSLFSAISFKPAVEAADAAAGKSEPEKTTAAAAPVASSAAPLFSFGKLPSSAETAEKPAASSAPLFSFGKPMPAEPVGKPADVPDNTSEVPTAPTTPVFSFSKPSAADTTPSAKTIADTWGKSTALPGAFGVKPSTANTTSATTPELAPKPVTSTPTFSFGLNKPAAATGTADSSKPAAAPSLFSFGSAAPS</sequence>